<feature type="domain" description="Mycothiol-dependent maleylpyruvate isomerase metal-binding" evidence="1">
    <location>
        <begin position="12"/>
        <end position="96"/>
    </location>
</feature>
<dbReference type="InterPro" id="IPR017517">
    <property type="entry name" value="Maleyloyr_isom"/>
</dbReference>
<name>A0A852U3W8_9ACTN</name>
<dbReference type="AlphaFoldDB" id="A0A852U3W8"/>
<evidence type="ECO:0000259" key="1">
    <source>
        <dbReference type="Pfam" id="PF11716"/>
    </source>
</evidence>
<gene>
    <name evidence="2" type="ORF">HDA32_005407</name>
</gene>
<dbReference type="SUPFAM" id="SSF109854">
    <property type="entry name" value="DinB/YfiT-like putative metalloenzymes"/>
    <property type="match status" value="1"/>
</dbReference>
<dbReference type="InterPro" id="IPR034660">
    <property type="entry name" value="DinB/YfiT-like"/>
</dbReference>
<reference evidence="2 3" key="1">
    <citation type="submission" date="2020-07" db="EMBL/GenBank/DDBJ databases">
        <title>Sequencing the genomes of 1000 actinobacteria strains.</title>
        <authorList>
            <person name="Klenk H.-P."/>
        </authorList>
    </citation>
    <scope>NUCLEOTIDE SEQUENCE [LARGE SCALE GENOMIC DNA]</scope>
    <source>
        <strain evidence="2 3">CXB654</strain>
    </source>
</reference>
<sequence>MDRDEVWQTIDAERLALAGLLEGLAPEEWEHPSLCADWRVRDVAAHLSMAPEFTLGSALVELARARGGYNRMVRETARRKAARPTGELVADLRGIVGLRRLAPGTTPREPLLDVLVHGQDIALPLGRHRAMPLTAARVSADRAWALAPLFFHRRRLRGLRLVATDVPWAKGEGPEVTGPIEALLLLVTGRTAAALPRLTGPGTAELTRRS</sequence>
<dbReference type="EMBL" id="JACCCC010000001">
    <property type="protein sequence ID" value="NYE50287.1"/>
    <property type="molecule type" value="Genomic_DNA"/>
</dbReference>
<accession>A0A852U3W8</accession>
<organism evidence="2 3">
    <name type="scientific">Spinactinospora alkalitolerans</name>
    <dbReference type="NCBI Taxonomy" id="687207"/>
    <lineage>
        <taxon>Bacteria</taxon>
        <taxon>Bacillati</taxon>
        <taxon>Actinomycetota</taxon>
        <taxon>Actinomycetes</taxon>
        <taxon>Streptosporangiales</taxon>
        <taxon>Nocardiopsidaceae</taxon>
        <taxon>Spinactinospora</taxon>
    </lineage>
</organism>
<evidence type="ECO:0000313" key="2">
    <source>
        <dbReference type="EMBL" id="NYE50287.1"/>
    </source>
</evidence>
<dbReference type="Pfam" id="PF11716">
    <property type="entry name" value="MDMPI_N"/>
    <property type="match status" value="1"/>
</dbReference>
<protein>
    <submittedName>
        <fullName evidence="2">Uncharacterized protein (TIGR03083 family)</fullName>
    </submittedName>
</protein>
<dbReference type="GO" id="GO:0046872">
    <property type="term" value="F:metal ion binding"/>
    <property type="evidence" value="ECO:0007669"/>
    <property type="project" value="InterPro"/>
</dbReference>
<keyword evidence="3" id="KW-1185">Reference proteome</keyword>
<proteinExistence type="predicted"/>
<dbReference type="RefSeq" id="WP_179645793.1">
    <property type="nucleotide sequence ID" value="NZ_BAAAYY010000014.1"/>
</dbReference>
<comment type="caution">
    <text evidence="2">The sequence shown here is derived from an EMBL/GenBank/DDBJ whole genome shotgun (WGS) entry which is preliminary data.</text>
</comment>
<evidence type="ECO:0000313" key="3">
    <source>
        <dbReference type="Proteomes" id="UP000589036"/>
    </source>
</evidence>
<dbReference type="Gene3D" id="1.20.120.450">
    <property type="entry name" value="dinb family like domain"/>
    <property type="match status" value="1"/>
</dbReference>
<dbReference type="NCBIfam" id="TIGR03083">
    <property type="entry name" value="maleylpyruvate isomerase family mycothiol-dependent enzyme"/>
    <property type="match status" value="1"/>
</dbReference>
<dbReference type="InterPro" id="IPR024344">
    <property type="entry name" value="MDMPI_metal-binding"/>
</dbReference>
<dbReference type="Proteomes" id="UP000589036">
    <property type="component" value="Unassembled WGS sequence"/>
</dbReference>